<organism evidence="2 3">
    <name type="scientific">Ditylenchus dipsaci</name>
    <dbReference type="NCBI Taxonomy" id="166011"/>
    <lineage>
        <taxon>Eukaryota</taxon>
        <taxon>Metazoa</taxon>
        <taxon>Ecdysozoa</taxon>
        <taxon>Nematoda</taxon>
        <taxon>Chromadorea</taxon>
        <taxon>Rhabditida</taxon>
        <taxon>Tylenchina</taxon>
        <taxon>Tylenchomorpha</taxon>
        <taxon>Sphaerularioidea</taxon>
        <taxon>Anguinidae</taxon>
        <taxon>Anguininae</taxon>
        <taxon>Ditylenchus</taxon>
    </lineage>
</organism>
<feature type="compositionally biased region" description="Basic residues" evidence="1">
    <location>
        <begin position="1"/>
        <end position="15"/>
    </location>
</feature>
<feature type="region of interest" description="Disordered" evidence="1">
    <location>
        <begin position="1"/>
        <end position="22"/>
    </location>
</feature>
<proteinExistence type="predicted"/>
<evidence type="ECO:0000256" key="1">
    <source>
        <dbReference type="SAM" id="MobiDB-lite"/>
    </source>
</evidence>
<evidence type="ECO:0000313" key="2">
    <source>
        <dbReference type="Proteomes" id="UP000887574"/>
    </source>
</evidence>
<reference evidence="3" key="1">
    <citation type="submission" date="2022-11" db="UniProtKB">
        <authorList>
            <consortium name="WormBaseParasite"/>
        </authorList>
    </citation>
    <scope>IDENTIFICATION</scope>
</reference>
<name>A0A915EIX7_9BILA</name>
<protein>
    <submittedName>
        <fullName evidence="3">Uncharacterized protein</fullName>
    </submittedName>
</protein>
<sequence length="108" mass="11808">MRMSKRSSMHARSFRKTANTTPSSTISLLRMMSVPRREGCMGNYYSCGAYKGTATAALIPSPVGSTPDESNLVVGSIRVPIDHDPVMHCCSVRLKNSPVEELAVKEYV</sequence>
<dbReference type="AlphaFoldDB" id="A0A915EIX7"/>
<keyword evidence="2" id="KW-1185">Reference proteome</keyword>
<evidence type="ECO:0000313" key="3">
    <source>
        <dbReference type="WBParaSite" id="jg6381"/>
    </source>
</evidence>
<dbReference type="Proteomes" id="UP000887574">
    <property type="component" value="Unplaced"/>
</dbReference>
<dbReference type="WBParaSite" id="jg6381">
    <property type="protein sequence ID" value="jg6381"/>
    <property type="gene ID" value="jg6381"/>
</dbReference>
<accession>A0A915EIX7</accession>